<gene>
    <name evidence="6" type="ORF">QR98_0012970</name>
    <name evidence="5" type="ORF">SSS_8884</name>
</gene>
<feature type="compositionally biased region" description="Pro residues" evidence="3">
    <location>
        <begin position="482"/>
        <end position="494"/>
    </location>
</feature>
<evidence type="ECO:0000259" key="4">
    <source>
        <dbReference type="Pfam" id="PF09727"/>
    </source>
</evidence>
<feature type="domain" description="Cortactin-binding protein-2 N-terminal" evidence="4">
    <location>
        <begin position="15"/>
        <end position="228"/>
    </location>
</feature>
<evidence type="ECO:0000313" key="5">
    <source>
        <dbReference type="EMBL" id="KAF7490499.1"/>
    </source>
</evidence>
<dbReference type="PANTHER" id="PTHR23166">
    <property type="entry name" value="FILAMIN/GPBP-INTERACTING PROTEIN"/>
    <property type="match status" value="1"/>
</dbReference>
<reference evidence="7" key="4">
    <citation type="submission" date="2022-06" db="UniProtKB">
        <authorList>
            <consortium name="EnsemblMetazoa"/>
        </authorList>
    </citation>
    <scope>IDENTIFICATION</scope>
</reference>
<accession>A0A131ZVX7</accession>
<evidence type="ECO:0000256" key="3">
    <source>
        <dbReference type="SAM" id="MobiDB-lite"/>
    </source>
</evidence>
<dbReference type="EnsemblMetazoa" id="SSS_8884s_mrna">
    <property type="protein sequence ID" value="KAF7490499.1"/>
    <property type="gene ID" value="SSS_8884"/>
</dbReference>
<dbReference type="Proteomes" id="UP000616769">
    <property type="component" value="Unassembled WGS sequence"/>
</dbReference>
<keyword evidence="1 2" id="KW-0175">Coiled coil</keyword>
<evidence type="ECO:0000313" key="6">
    <source>
        <dbReference type="EMBL" id="KPM02873.1"/>
    </source>
</evidence>
<dbReference type="VEuPathDB" id="VectorBase:SSCA004970"/>
<keyword evidence="8" id="KW-1185">Reference proteome</keyword>
<dbReference type="PANTHER" id="PTHR23166:SF5">
    <property type="entry name" value="CTTNBP2 N-TERMINAL-LIKE PROTEIN"/>
    <property type="match status" value="1"/>
</dbReference>
<name>A0A131ZVX7_SARSC</name>
<dbReference type="AlphaFoldDB" id="A0A131ZVX7"/>
<feature type="coiled-coil region" evidence="2">
    <location>
        <begin position="135"/>
        <end position="196"/>
    </location>
</feature>
<dbReference type="InterPro" id="IPR050719">
    <property type="entry name" value="Cortactin-Actin_Reg"/>
</dbReference>
<evidence type="ECO:0000313" key="9">
    <source>
        <dbReference type="Proteomes" id="UP000616769"/>
    </source>
</evidence>
<evidence type="ECO:0000256" key="2">
    <source>
        <dbReference type="SAM" id="Coils"/>
    </source>
</evidence>
<organism evidence="6 9">
    <name type="scientific">Sarcoptes scabiei</name>
    <name type="common">Itch mite</name>
    <name type="synonym">Acarus scabiei</name>
    <dbReference type="NCBI Taxonomy" id="52283"/>
    <lineage>
        <taxon>Eukaryota</taxon>
        <taxon>Metazoa</taxon>
        <taxon>Ecdysozoa</taxon>
        <taxon>Arthropoda</taxon>
        <taxon>Chelicerata</taxon>
        <taxon>Arachnida</taxon>
        <taxon>Acari</taxon>
        <taxon>Acariformes</taxon>
        <taxon>Sarcoptiformes</taxon>
        <taxon>Astigmata</taxon>
        <taxon>Psoroptidia</taxon>
        <taxon>Sarcoptoidea</taxon>
        <taxon>Sarcoptidae</taxon>
        <taxon>Sarcoptinae</taxon>
        <taxon>Sarcoptes</taxon>
    </lineage>
</organism>
<feature type="compositionally biased region" description="Low complexity" evidence="3">
    <location>
        <begin position="508"/>
        <end position="523"/>
    </location>
</feature>
<reference evidence="5" key="3">
    <citation type="submission" date="2020-01" db="EMBL/GenBank/DDBJ databases">
        <authorList>
            <person name="Korhonen P.K.K."/>
            <person name="Guangxu M.G."/>
            <person name="Wang T.W."/>
            <person name="Stroehlein A.J.S."/>
            <person name="Young N.D."/>
            <person name="Ang C.-S.A."/>
            <person name="Fernando D.W.F."/>
            <person name="Lu H.L."/>
            <person name="Taylor S.T."/>
            <person name="Ehtesham M.E.M."/>
            <person name="Najaraj S.H.N."/>
            <person name="Harsha G.H.G."/>
            <person name="Madugundu A.M."/>
            <person name="Renuse S.R."/>
            <person name="Holt D.H."/>
            <person name="Pandey A.P."/>
            <person name="Papenfuss A.P."/>
            <person name="Gasser R.B.G."/>
            <person name="Fischer K.F."/>
        </authorList>
    </citation>
    <scope>NUCLEOTIDE SEQUENCE</scope>
    <source>
        <strain evidence="5">SSS_KF_BRIS2020</strain>
    </source>
</reference>
<feature type="compositionally biased region" description="Low complexity" evidence="3">
    <location>
        <begin position="459"/>
        <end position="481"/>
    </location>
</feature>
<evidence type="ECO:0000256" key="1">
    <source>
        <dbReference type="ARBA" id="ARBA00023054"/>
    </source>
</evidence>
<evidence type="ECO:0000313" key="7">
    <source>
        <dbReference type="EnsemblMetazoa" id="KAF7490499.1"/>
    </source>
</evidence>
<reference evidence="6 9" key="1">
    <citation type="journal article" date="2015" name="Parasit. Vectors">
        <title>Draft genome of the scabies mite.</title>
        <authorList>
            <person name="Rider S.D.Jr."/>
            <person name="Morgan M.S."/>
            <person name="Arlian L.G."/>
        </authorList>
    </citation>
    <scope>NUCLEOTIDE SEQUENCE [LARGE SCALE GENOMIC DNA]</scope>
    <source>
        <strain evidence="6">Arlian Lab</strain>
    </source>
</reference>
<dbReference type="EMBL" id="JXLN01003191">
    <property type="protein sequence ID" value="KPM02873.1"/>
    <property type="molecule type" value="Genomic_DNA"/>
</dbReference>
<feature type="region of interest" description="Disordered" evidence="3">
    <location>
        <begin position="459"/>
        <end position="534"/>
    </location>
</feature>
<dbReference type="Pfam" id="PF09727">
    <property type="entry name" value="CortBP2"/>
    <property type="match status" value="1"/>
</dbReference>
<dbReference type="InterPro" id="IPR019131">
    <property type="entry name" value="Cortactin-binding_p2_N"/>
</dbReference>
<dbReference type="Proteomes" id="UP000070412">
    <property type="component" value="Unassembled WGS sequence"/>
</dbReference>
<sequence length="555" mass="62318">MSYFNTTLKRNSKLDLSKSDLLKLVSMLEGELQAREIVIAVMKSEQIKLLLNPSKSSSPMISGFRSTKQIDRCQTKSTEFSADQTVKYATDPLVALSRDSFAVYEPSLDYQTSLALNNIKIFQLENLINEQIKYRQKINERLKFLETRQEDLLKELDLECSKNKLNEVNDHNLDKVLALEEKISSLTQTLTETKENEKKMIMMLLDERKHLILKLIEEKHHSEELIVDLNSEKGKIAEMVEGLEDESKRSLRMEAELEKYISDFEKERNDFKSKLQQTELKNSELLTEMERLKLTIENLQNQLSYRCKEEIDSNKSWNIGEGVRSSIVTTMPIGPKVQSFSQVNPVFHPKANVAQPITKTASVAGSTSKNIQDTNTNIILPPPSIPVPQPKPCQQSKISNVTDNQNTSTILSTQKTAINSNSMMSTTSTVAISQPPIDHSVKQTVKFYEKSANQIKSNISSSITPSSSTINSTSTMKKPIVGPRPTPPPIPPNKPSIKPILPPQAVVSSSKLSSSTTLNNNKDSSQRPNNCNNTQTKVLNHHVIHAQINSGSKKL</sequence>
<dbReference type="EMBL" id="WVUK01000062">
    <property type="protein sequence ID" value="KAF7490499.1"/>
    <property type="molecule type" value="Genomic_DNA"/>
</dbReference>
<proteinExistence type="predicted"/>
<protein>
    <recommendedName>
        <fullName evidence="4">Cortactin-binding protein-2 N-terminal domain-containing protein</fullName>
    </recommendedName>
</protein>
<evidence type="ECO:0000313" key="8">
    <source>
        <dbReference type="Proteomes" id="UP000070412"/>
    </source>
</evidence>
<reference evidence="8" key="2">
    <citation type="journal article" date="2020" name="PLoS Negl. Trop. Dis.">
        <title>High-quality nuclear genome for Sarcoptes scabiei-A critical resource for a neglected parasite.</title>
        <authorList>
            <person name="Korhonen P.K."/>
            <person name="Gasser R.B."/>
            <person name="Ma G."/>
            <person name="Wang T."/>
            <person name="Stroehlein A.J."/>
            <person name="Young N.D."/>
            <person name="Ang C.S."/>
            <person name="Fernando D.D."/>
            <person name="Lu H.C."/>
            <person name="Taylor S."/>
            <person name="Reynolds S.L."/>
            <person name="Mofiz E."/>
            <person name="Najaraj S.H."/>
            <person name="Gowda H."/>
            <person name="Madugundu A."/>
            <person name="Renuse S."/>
            <person name="Holt D."/>
            <person name="Pandey A."/>
            <person name="Papenfuss A.T."/>
            <person name="Fischer K."/>
        </authorList>
    </citation>
    <scope>NUCLEOTIDE SEQUENCE [LARGE SCALE GENOMIC DNA]</scope>
</reference>
<dbReference type="OrthoDB" id="6021133at2759"/>
<feature type="coiled-coil region" evidence="2">
    <location>
        <begin position="226"/>
        <end position="302"/>
    </location>
</feature>